<dbReference type="Proteomes" id="UP000789525">
    <property type="component" value="Unassembled WGS sequence"/>
</dbReference>
<keyword evidence="2" id="KW-1185">Reference proteome</keyword>
<protein>
    <submittedName>
        <fullName evidence="1">13699_t:CDS:1</fullName>
    </submittedName>
</protein>
<gene>
    <name evidence="1" type="ORF">ACOLOM_LOCUS12169</name>
</gene>
<sequence>NIGSPFFPIKRQPSGELLLDLTYKTDGQLGAIYAGDIGKWALVAFKDPKTWVVIPKDKDMKVVTEWVTPREIAKIIEEELGEKNGDQRGRRREVESDEARGSRLRGALAQL</sequence>
<accession>A0ACA9Q8P0</accession>
<feature type="non-terminal residue" evidence="1">
    <location>
        <position position="1"/>
    </location>
</feature>
<evidence type="ECO:0000313" key="1">
    <source>
        <dbReference type="EMBL" id="CAG8740856.1"/>
    </source>
</evidence>
<reference evidence="1" key="1">
    <citation type="submission" date="2021-06" db="EMBL/GenBank/DDBJ databases">
        <authorList>
            <person name="Kallberg Y."/>
            <person name="Tangrot J."/>
            <person name="Rosling A."/>
        </authorList>
    </citation>
    <scope>NUCLEOTIDE SEQUENCE</scope>
    <source>
        <strain evidence="1">CL356</strain>
    </source>
</reference>
<name>A0ACA9Q8P0_9GLOM</name>
<organism evidence="1 2">
    <name type="scientific">Acaulospora colombiana</name>
    <dbReference type="NCBI Taxonomy" id="27376"/>
    <lineage>
        <taxon>Eukaryota</taxon>
        <taxon>Fungi</taxon>
        <taxon>Fungi incertae sedis</taxon>
        <taxon>Mucoromycota</taxon>
        <taxon>Glomeromycotina</taxon>
        <taxon>Glomeromycetes</taxon>
        <taxon>Diversisporales</taxon>
        <taxon>Acaulosporaceae</taxon>
        <taxon>Acaulospora</taxon>
    </lineage>
</organism>
<proteinExistence type="predicted"/>
<evidence type="ECO:0000313" key="2">
    <source>
        <dbReference type="Proteomes" id="UP000789525"/>
    </source>
</evidence>
<comment type="caution">
    <text evidence="1">The sequence shown here is derived from an EMBL/GenBank/DDBJ whole genome shotgun (WGS) entry which is preliminary data.</text>
</comment>
<dbReference type="EMBL" id="CAJVPT010047831">
    <property type="protein sequence ID" value="CAG8740856.1"/>
    <property type="molecule type" value="Genomic_DNA"/>
</dbReference>